<proteinExistence type="predicted"/>
<sequence length="128" mass="14672">MYLGVHLNNKLDWTDNTDFALQEGKELKKGIKLAKSRYKRRIEENFENNNPHSMWRGIKTITDYKRSDQLVSQDSTLPDTLNTFYARFDTPVQQRECSPSPAGRTASASSPAAAPSELFHEKNQHQES</sequence>
<organism evidence="1 2">
    <name type="scientific">Scortum barcoo</name>
    <name type="common">barcoo grunter</name>
    <dbReference type="NCBI Taxonomy" id="214431"/>
    <lineage>
        <taxon>Eukaryota</taxon>
        <taxon>Metazoa</taxon>
        <taxon>Chordata</taxon>
        <taxon>Craniata</taxon>
        <taxon>Vertebrata</taxon>
        <taxon>Euteleostomi</taxon>
        <taxon>Actinopterygii</taxon>
        <taxon>Neopterygii</taxon>
        <taxon>Teleostei</taxon>
        <taxon>Neoteleostei</taxon>
        <taxon>Acanthomorphata</taxon>
        <taxon>Eupercaria</taxon>
        <taxon>Centrarchiformes</taxon>
        <taxon>Terapontoidei</taxon>
        <taxon>Terapontidae</taxon>
        <taxon>Scortum</taxon>
    </lineage>
</organism>
<name>A0ACB8WDL4_9TELE</name>
<reference evidence="1" key="1">
    <citation type="submission" date="2022-04" db="EMBL/GenBank/DDBJ databases">
        <title>Jade perch genome.</title>
        <authorList>
            <person name="Chao B."/>
        </authorList>
    </citation>
    <scope>NUCLEOTIDE SEQUENCE</scope>
    <source>
        <strain evidence="1">CB-2022</strain>
    </source>
</reference>
<comment type="caution">
    <text evidence="1">The sequence shown here is derived from an EMBL/GenBank/DDBJ whole genome shotgun (WGS) entry which is preliminary data.</text>
</comment>
<accession>A0ACB8WDL4</accession>
<evidence type="ECO:0000313" key="1">
    <source>
        <dbReference type="EMBL" id="KAI3365927.1"/>
    </source>
</evidence>
<evidence type="ECO:0000313" key="2">
    <source>
        <dbReference type="Proteomes" id="UP000831701"/>
    </source>
</evidence>
<dbReference type="Proteomes" id="UP000831701">
    <property type="component" value="Chromosome 11"/>
</dbReference>
<protein>
    <submittedName>
        <fullName evidence="1">Uncharacterized protein</fullName>
    </submittedName>
</protein>
<gene>
    <name evidence="1" type="ORF">L3Q82_009699</name>
</gene>
<keyword evidence="2" id="KW-1185">Reference proteome</keyword>
<dbReference type="EMBL" id="CM041541">
    <property type="protein sequence ID" value="KAI3365927.1"/>
    <property type="molecule type" value="Genomic_DNA"/>
</dbReference>